<dbReference type="SUPFAM" id="SSF48726">
    <property type="entry name" value="Immunoglobulin"/>
    <property type="match status" value="3"/>
</dbReference>
<dbReference type="PROSITE" id="PS50835">
    <property type="entry name" value="IG_LIKE"/>
    <property type="match status" value="3"/>
</dbReference>
<feature type="domain" description="Ig-like" evidence="1">
    <location>
        <begin position="86"/>
        <end position="164"/>
    </location>
</feature>
<dbReference type="AlphaFoldDB" id="H3A674"/>
<feature type="domain" description="Ig-like" evidence="1">
    <location>
        <begin position="1"/>
        <end position="80"/>
    </location>
</feature>
<reference evidence="2" key="2">
    <citation type="submission" date="2025-08" db="UniProtKB">
        <authorList>
            <consortium name="Ensembl"/>
        </authorList>
    </citation>
    <scope>IDENTIFICATION</scope>
</reference>
<dbReference type="eggNOG" id="KOG4475">
    <property type="taxonomic scope" value="Eukaryota"/>
</dbReference>
<dbReference type="Ensembl" id="ENSLACT00000005191.1">
    <property type="protein sequence ID" value="ENSLACP00000005145.1"/>
    <property type="gene ID" value="ENSLACG00000004573.1"/>
</dbReference>
<sequence length="251" mass="27449">TVDKSPKVDINEGSDVTLTCTSHGNPPVSYTWLEHKGGKWFEKGAESKLTLEKVTRQDSGEFYCRASNDLGKVTSRPTIINVNYPPKVVIAEVNPEGDAQEGNDITLSCSSDGDPAATYTWIKKNFEEGSESTLYLKNVTSKDSGDYYCRAGNELGRKDSSKISINITYAPRNTVVLLDSITVKGDNVTLACKTDSNPPAEITWYKNGIQYTESADRTLQLYNISIQDSDNYSCVATNVLGNSASEDVSLN</sequence>
<dbReference type="Gene3D" id="2.60.40.10">
    <property type="entry name" value="Immunoglobulins"/>
    <property type="match status" value="3"/>
</dbReference>
<dbReference type="PANTHER" id="PTHR46013:SF7">
    <property type="entry name" value="IG-LIKE DOMAIN-CONTAINING PROTEIN"/>
    <property type="match status" value="1"/>
</dbReference>
<evidence type="ECO:0000259" key="1">
    <source>
        <dbReference type="PROSITE" id="PS50835"/>
    </source>
</evidence>
<accession>H3A674</accession>
<reference evidence="2" key="3">
    <citation type="submission" date="2025-09" db="UniProtKB">
        <authorList>
            <consortium name="Ensembl"/>
        </authorList>
    </citation>
    <scope>IDENTIFICATION</scope>
</reference>
<dbReference type="Pfam" id="PF13895">
    <property type="entry name" value="Ig_2"/>
    <property type="match status" value="1"/>
</dbReference>
<dbReference type="SMART" id="SM00409">
    <property type="entry name" value="IG"/>
    <property type="match status" value="3"/>
</dbReference>
<dbReference type="InterPro" id="IPR003599">
    <property type="entry name" value="Ig_sub"/>
</dbReference>
<dbReference type="InParanoid" id="H3A674"/>
<dbReference type="InterPro" id="IPR007110">
    <property type="entry name" value="Ig-like_dom"/>
</dbReference>
<dbReference type="OMA" id="CHYDERI"/>
<dbReference type="GeneTree" id="ENSGT01150000286907"/>
<dbReference type="EMBL" id="AFYH01227336">
    <property type="status" value="NOT_ANNOTATED_CDS"/>
    <property type="molecule type" value="Genomic_DNA"/>
</dbReference>
<dbReference type="SMART" id="SM00408">
    <property type="entry name" value="IGc2"/>
    <property type="match status" value="3"/>
</dbReference>
<organism evidence="2 3">
    <name type="scientific">Latimeria chalumnae</name>
    <name type="common">Coelacanth</name>
    <dbReference type="NCBI Taxonomy" id="7897"/>
    <lineage>
        <taxon>Eukaryota</taxon>
        <taxon>Metazoa</taxon>
        <taxon>Chordata</taxon>
        <taxon>Craniata</taxon>
        <taxon>Vertebrata</taxon>
        <taxon>Euteleostomi</taxon>
        <taxon>Coelacanthiformes</taxon>
        <taxon>Coelacanthidae</taxon>
        <taxon>Latimeria</taxon>
    </lineage>
</organism>
<dbReference type="InterPro" id="IPR003598">
    <property type="entry name" value="Ig_sub2"/>
</dbReference>
<evidence type="ECO:0000313" key="2">
    <source>
        <dbReference type="Ensembl" id="ENSLACP00000005145.1"/>
    </source>
</evidence>
<dbReference type="Proteomes" id="UP000008672">
    <property type="component" value="Unassembled WGS sequence"/>
</dbReference>
<dbReference type="CDD" id="cd00096">
    <property type="entry name" value="Ig"/>
    <property type="match status" value="3"/>
</dbReference>
<protein>
    <recommendedName>
        <fullName evidence="1">Ig-like domain-containing protein</fullName>
    </recommendedName>
</protein>
<evidence type="ECO:0000313" key="3">
    <source>
        <dbReference type="Proteomes" id="UP000008672"/>
    </source>
</evidence>
<dbReference type="InterPro" id="IPR013783">
    <property type="entry name" value="Ig-like_fold"/>
</dbReference>
<reference evidence="3" key="1">
    <citation type="submission" date="2011-08" db="EMBL/GenBank/DDBJ databases">
        <title>The draft genome of Latimeria chalumnae.</title>
        <authorList>
            <person name="Di Palma F."/>
            <person name="Alfoldi J."/>
            <person name="Johnson J."/>
            <person name="Berlin A."/>
            <person name="Gnerre S."/>
            <person name="Jaffe D."/>
            <person name="MacCallum I."/>
            <person name="Young S."/>
            <person name="Walker B.J."/>
            <person name="Lander E."/>
            <person name="Lindblad-Toh K."/>
        </authorList>
    </citation>
    <scope>NUCLEOTIDE SEQUENCE [LARGE SCALE GENOMIC DNA]</scope>
    <source>
        <strain evidence="3">Wild caught</strain>
    </source>
</reference>
<dbReference type="PANTHER" id="PTHR46013">
    <property type="entry name" value="VASCULAR CELL ADHESION MOLECULE 1"/>
    <property type="match status" value="1"/>
</dbReference>
<dbReference type="InterPro" id="IPR036179">
    <property type="entry name" value="Ig-like_dom_sf"/>
</dbReference>
<proteinExistence type="predicted"/>
<dbReference type="Pfam" id="PF13927">
    <property type="entry name" value="Ig_3"/>
    <property type="match status" value="2"/>
</dbReference>
<name>H3A674_LATCH</name>
<keyword evidence="3" id="KW-1185">Reference proteome</keyword>
<dbReference type="HOGENOM" id="CLU_051918_1_0_1"/>
<feature type="domain" description="Ig-like" evidence="1">
    <location>
        <begin position="171"/>
        <end position="251"/>
    </location>
</feature>